<keyword evidence="1" id="KW-0676">Redox-active center</keyword>
<dbReference type="InterPro" id="IPR000866">
    <property type="entry name" value="AhpC/TSA"/>
</dbReference>
<gene>
    <name evidence="3" type="ORF">F8B43_5550</name>
</gene>
<dbReference type="PANTHER" id="PTHR42852:SF17">
    <property type="entry name" value="THIOREDOXIN-LIKE PROTEIN HI_1115"/>
    <property type="match status" value="1"/>
</dbReference>
<dbReference type="CDD" id="cd02966">
    <property type="entry name" value="TlpA_like_family"/>
    <property type="match status" value="1"/>
</dbReference>
<comment type="caution">
    <text evidence="3">The sequence shown here is derived from an EMBL/GenBank/DDBJ whole genome shotgun (WGS) entry which is preliminary data.</text>
</comment>
<feature type="domain" description="Thioredoxin" evidence="2">
    <location>
        <begin position="22"/>
        <end position="200"/>
    </location>
</feature>
<dbReference type="InterPro" id="IPR013766">
    <property type="entry name" value="Thioredoxin_domain"/>
</dbReference>
<dbReference type="GO" id="GO:0015036">
    <property type="term" value="F:disulfide oxidoreductase activity"/>
    <property type="evidence" value="ECO:0007669"/>
    <property type="project" value="UniProtKB-ARBA"/>
</dbReference>
<name>A0A833J1A2_9HYPH</name>
<dbReference type="InterPro" id="IPR050553">
    <property type="entry name" value="Thioredoxin_ResA/DsbE_sf"/>
</dbReference>
<protein>
    <recommendedName>
        <fullName evidence="2">Thioredoxin domain-containing protein</fullName>
    </recommendedName>
</protein>
<organism evidence="3 4">
    <name type="scientific">Methylorubrum populi</name>
    <dbReference type="NCBI Taxonomy" id="223967"/>
    <lineage>
        <taxon>Bacteria</taxon>
        <taxon>Pseudomonadati</taxon>
        <taxon>Pseudomonadota</taxon>
        <taxon>Alphaproteobacteria</taxon>
        <taxon>Hyphomicrobiales</taxon>
        <taxon>Methylobacteriaceae</taxon>
        <taxon>Methylorubrum</taxon>
    </lineage>
</organism>
<sequence length="200" mass="21984">MVFSPFAPPDPWRPTRRMLMASALGLVTPSAIADELPHLGAGRYQFVRFEPRPIMSPLELRDLRGRPATLDPSGRNAHLLYVWATWCPSCPVELPRLARAQEAVARLGVKVTTVSIDTRPGADVMAYLRRHEATGLRVLQDPDASTLSADRPDGASSPFHRWSMPLTFAIDRTGRVRGYIAGGIDWLEPDGSAFLTALNG</sequence>
<proteinExistence type="predicted"/>
<dbReference type="AlphaFoldDB" id="A0A833J1A2"/>
<dbReference type="Proteomes" id="UP000469949">
    <property type="component" value="Unassembled WGS sequence"/>
</dbReference>
<dbReference type="PANTHER" id="PTHR42852">
    <property type="entry name" value="THIOL:DISULFIDE INTERCHANGE PROTEIN DSBE"/>
    <property type="match status" value="1"/>
</dbReference>
<dbReference type="PROSITE" id="PS00194">
    <property type="entry name" value="THIOREDOXIN_1"/>
    <property type="match status" value="1"/>
</dbReference>
<dbReference type="InterPro" id="IPR036249">
    <property type="entry name" value="Thioredoxin-like_sf"/>
</dbReference>
<dbReference type="EMBL" id="WEKV01000020">
    <property type="protein sequence ID" value="KAB7782795.1"/>
    <property type="molecule type" value="Genomic_DNA"/>
</dbReference>
<evidence type="ECO:0000259" key="2">
    <source>
        <dbReference type="PROSITE" id="PS51352"/>
    </source>
</evidence>
<dbReference type="Pfam" id="PF00578">
    <property type="entry name" value="AhpC-TSA"/>
    <property type="match status" value="1"/>
</dbReference>
<accession>A0A833J1A2</accession>
<reference evidence="3 4" key="1">
    <citation type="submission" date="2019-10" db="EMBL/GenBank/DDBJ databases">
        <title>Draft Genome Sequence of the Caffeine Degrading Methylotroph Methylorubrum populi PINKEL.</title>
        <authorList>
            <person name="Dawson S.C."/>
            <person name="Zhang X."/>
            <person name="Wright M.E."/>
            <person name="Sharma G."/>
            <person name="Langner J.T."/>
            <person name="Ditty J.L."/>
            <person name="Subuyuj G.A."/>
        </authorList>
    </citation>
    <scope>NUCLEOTIDE SEQUENCE [LARGE SCALE GENOMIC DNA]</scope>
    <source>
        <strain evidence="3 4">Pinkel</strain>
    </source>
</reference>
<dbReference type="PROSITE" id="PS51352">
    <property type="entry name" value="THIOREDOXIN_2"/>
    <property type="match status" value="1"/>
</dbReference>
<dbReference type="SUPFAM" id="SSF52833">
    <property type="entry name" value="Thioredoxin-like"/>
    <property type="match status" value="1"/>
</dbReference>
<dbReference type="Gene3D" id="3.40.30.10">
    <property type="entry name" value="Glutaredoxin"/>
    <property type="match status" value="1"/>
</dbReference>
<evidence type="ECO:0000313" key="4">
    <source>
        <dbReference type="Proteomes" id="UP000469949"/>
    </source>
</evidence>
<evidence type="ECO:0000256" key="1">
    <source>
        <dbReference type="ARBA" id="ARBA00023284"/>
    </source>
</evidence>
<dbReference type="GO" id="GO:0016209">
    <property type="term" value="F:antioxidant activity"/>
    <property type="evidence" value="ECO:0007669"/>
    <property type="project" value="InterPro"/>
</dbReference>
<dbReference type="InterPro" id="IPR017937">
    <property type="entry name" value="Thioredoxin_CS"/>
</dbReference>
<evidence type="ECO:0000313" key="3">
    <source>
        <dbReference type="EMBL" id="KAB7782795.1"/>
    </source>
</evidence>